<dbReference type="eggNOG" id="KOG1773">
    <property type="taxonomic scope" value="Eukaryota"/>
</dbReference>
<dbReference type="PANTHER" id="PTHR21659:SF42">
    <property type="entry name" value="UPF0057 MEMBRANE PROTEIN ZK632.10-RELATED"/>
    <property type="match status" value="1"/>
</dbReference>
<evidence type="ECO:0000256" key="1">
    <source>
        <dbReference type="ARBA" id="ARBA00004370"/>
    </source>
</evidence>
<keyword evidence="4 6" id="KW-1133">Transmembrane helix</keyword>
<dbReference type="InterPro" id="IPR000612">
    <property type="entry name" value="PMP3"/>
</dbReference>
<protein>
    <recommendedName>
        <fullName evidence="9">Plasma membrane proteolipid 3</fullName>
    </recommendedName>
</protein>
<dbReference type="EMBL" id="DS480417">
    <property type="protein sequence ID" value="EDO16794.1"/>
    <property type="molecule type" value="Genomic_DNA"/>
</dbReference>
<gene>
    <name evidence="7" type="ORF">Kpol_526p47</name>
</gene>
<dbReference type="Pfam" id="PF01679">
    <property type="entry name" value="Pmp3"/>
    <property type="match status" value="1"/>
</dbReference>
<dbReference type="KEGG" id="vpo:Kpol_526p47"/>
<dbReference type="RefSeq" id="XP_001644652.1">
    <property type="nucleotide sequence ID" value="XM_001644602.1"/>
</dbReference>
<evidence type="ECO:0000256" key="4">
    <source>
        <dbReference type="ARBA" id="ARBA00022989"/>
    </source>
</evidence>
<dbReference type="Proteomes" id="UP000000267">
    <property type="component" value="Unassembled WGS sequence"/>
</dbReference>
<comment type="similarity">
    <text evidence="2">Belongs to the UPF0057 (PMP3) family.</text>
</comment>
<dbReference type="HOGENOM" id="CLU_107649_7_2_1"/>
<evidence type="ECO:0000256" key="3">
    <source>
        <dbReference type="ARBA" id="ARBA00022692"/>
    </source>
</evidence>
<proteinExistence type="inferred from homology"/>
<organism evidence="8">
    <name type="scientific">Vanderwaltozyma polyspora (strain ATCC 22028 / DSM 70294 / BCRC 21397 / CBS 2163 / NBRC 10782 / NRRL Y-8283 / UCD 57-17)</name>
    <name type="common">Kluyveromyces polysporus</name>
    <dbReference type="NCBI Taxonomy" id="436907"/>
    <lineage>
        <taxon>Eukaryota</taxon>
        <taxon>Fungi</taxon>
        <taxon>Dikarya</taxon>
        <taxon>Ascomycota</taxon>
        <taxon>Saccharomycotina</taxon>
        <taxon>Saccharomycetes</taxon>
        <taxon>Saccharomycetales</taxon>
        <taxon>Saccharomycetaceae</taxon>
        <taxon>Vanderwaltozyma</taxon>
    </lineage>
</organism>
<dbReference type="GeneID" id="5544953"/>
<feature type="transmembrane region" description="Helical" evidence="6">
    <location>
        <begin position="6"/>
        <end position="22"/>
    </location>
</feature>
<keyword evidence="8" id="KW-1185">Reference proteome</keyword>
<dbReference type="AlphaFoldDB" id="A7TLV2"/>
<dbReference type="PANTHER" id="PTHR21659">
    <property type="entry name" value="HYDROPHOBIC PROTEIN RCI2 LOW TEMPERATURE AND SALT RESPONSIVE PROTEIN LTI6 -RELATED"/>
    <property type="match status" value="1"/>
</dbReference>
<feature type="transmembrane region" description="Helical" evidence="6">
    <location>
        <begin position="29"/>
        <end position="52"/>
    </location>
</feature>
<evidence type="ECO:0000256" key="6">
    <source>
        <dbReference type="SAM" id="Phobius"/>
    </source>
</evidence>
<reference evidence="7 8" key="1">
    <citation type="journal article" date="2007" name="Proc. Natl. Acad. Sci. U.S.A.">
        <title>Independent sorting-out of thousands of duplicated gene pairs in two yeast species descended from a whole-genome duplication.</title>
        <authorList>
            <person name="Scannell D.R."/>
            <person name="Frank A.C."/>
            <person name="Conant G.C."/>
            <person name="Byrne K.P."/>
            <person name="Woolfit M."/>
            <person name="Wolfe K.H."/>
        </authorList>
    </citation>
    <scope>NUCLEOTIDE SEQUENCE [LARGE SCALE GENOMIC DNA]</scope>
    <source>
        <strain evidence="8">ATCC 22028 / DSM 70294 / BCRC 21397 / CBS 2163 / NBRC 10782 / NRRL Y-8283 / UCD 57-17</strain>
    </source>
</reference>
<dbReference type="PhylomeDB" id="A7TLV2"/>
<sequence length="66" mass="7377">MSNLIMNVIMAALLPPVCVYLLKGWGTDVIIDIILTILGFFPGVLYALYWVFYSPIPIKAKNHHTG</sequence>
<keyword evidence="3 6" id="KW-0812">Transmembrane</keyword>
<comment type="subcellular location">
    <subcellularLocation>
        <location evidence="1">Membrane</location>
    </subcellularLocation>
</comment>
<evidence type="ECO:0000313" key="8">
    <source>
        <dbReference type="Proteomes" id="UP000000267"/>
    </source>
</evidence>
<accession>A7TLV2</accession>
<evidence type="ECO:0000313" key="7">
    <source>
        <dbReference type="EMBL" id="EDO16794.1"/>
    </source>
</evidence>
<keyword evidence="5 6" id="KW-0472">Membrane</keyword>
<dbReference type="GO" id="GO:0016020">
    <property type="term" value="C:membrane"/>
    <property type="evidence" value="ECO:0007669"/>
    <property type="project" value="UniProtKB-SubCell"/>
</dbReference>
<evidence type="ECO:0000256" key="2">
    <source>
        <dbReference type="ARBA" id="ARBA00009530"/>
    </source>
</evidence>
<evidence type="ECO:0000256" key="5">
    <source>
        <dbReference type="ARBA" id="ARBA00023136"/>
    </source>
</evidence>
<name>A7TLV2_VANPO</name>
<evidence type="ECO:0008006" key="9">
    <source>
        <dbReference type="Google" id="ProtNLM"/>
    </source>
</evidence>
<dbReference type="InParanoid" id="A7TLV2"/>